<dbReference type="Pfam" id="PF21948">
    <property type="entry name" value="LplA-B_cat"/>
    <property type="match status" value="1"/>
</dbReference>
<keyword evidence="5" id="KW-0012">Acyltransferase</keyword>
<reference evidence="7" key="1">
    <citation type="submission" date="2023-06" db="EMBL/GenBank/DDBJ databases">
        <title>Black Yeasts Isolated from many extreme environments.</title>
        <authorList>
            <person name="Coleine C."/>
            <person name="Stajich J.E."/>
            <person name="Selbmann L."/>
        </authorList>
    </citation>
    <scope>NUCLEOTIDE SEQUENCE</scope>
    <source>
        <strain evidence="7">CCFEE 5200</strain>
    </source>
</reference>
<dbReference type="NCBIfam" id="TIGR00214">
    <property type="entry name" value="lipB"/>
    <property type="match status" value="1"/>
</dbReference>
<evidence type="ECO:0000256" key="4">
    <source>
        <dbReference type="ARBA" id="ARBA00022679"/>
    </source>
</evidence>
<accession>A0AAN6KCZ3</accession>
<protein>
    <recommendedName>
        <fullName evidence="3">lipoyl(octanoyl) transferase</fullName>
        <ecNumber evidence="3">2.3.1.181</ecNumber>
    </recommendedName>
</protein>
<comment type="pathway">
    <text evidence="1">Protein modification; protein lipoylation via endogenous pathway; protein N(6)-(lipoyl)lysine from octanoyl-[acyl-carrier-protein]: step 1/2.</text>
</comment>
<comment type="caution">
    <text evidence="7">The sequence shown here is derived from an EMBL/GenBank/DDBJ whole genome shotgun (WGS) entry which is preliminary data.</text>
</comment>
<dbReference type="Gene3D" id="3.30.930.10">
    <property type="entry name" value="Bira Bifunctional Protein, Domain 2"/>
    <property type="match status" value="1"/>
</dbReference>
<evidence type="ECO:0000256" key="5">
    <source>
        <dbReference type="ARBA" id="ARBA00023315"/>
    </source>
</evidence>
<dbReference type="InterPro" id="IPR020605">
    <property type="entry name" value="Octanoyltransferase_CS"/>
</dbReference>
<dbReference type="InterPro" id="IPR000544">
    <property type="entry name" value="Octanoyltransferase"/>
</dbReference>
<dbReference type="GO" id="GO:0033819">
    <property type="term" value="F:lipoyl(octanoyl) transferase activity"/>
    <property type="evidence" value="ECO:0007669"/>
    <property type="project" value="UniProtKB-EC"/>
</dbReference>
<dbReference type="PANTHER" id="PTHR10993">
    <property type="entry name" value="OCTANOYLTRANSFERASE"/>
    <property type="match status" value="1"/>
</dbReference>
<dbReference type="PROSITE" id="PS01313">
    <property type="entry name" value="LIPB"/>
    <property type="match status" value="1"/>
</dbReference>
<dbReference type="AlphaFoldDB" id="A0AAN6KCZ3"/>
<comment type="similarity">
    <text evidence="2">Belongs to the LipB family.</text>
</comment>
<dbReference type="InterPro" id="IPR045864">
    <property type="entry name" value="aa-tRNA-synth_II/BPL/LPL"/>
</dbReference>
<evidence type="ECO:0000256" key="2">
    <source>
        <dbReference type="ARBA" id="ARBA00007907"/>
    </source>
</evidence>
<dbReference type="PANTHER" id="PTHR10993:SF7">
    <property type="entry name" value="LIPOYLTRANSFERASE 2, MITOCHONDRIAL-RELATED"/>
    <property type="match status" value="1"/>
</dbReference>
<feature type="domain" description="BPL/LPL catalytic" evidence="6">
    <location>
        <begin position="39"/>
        <end position="226"/>
    </location>
</feature>
<keyword evidence="4" id="KW-0808">Transferase</keyword>
<name>A0AAN6KCZ3_9PEZI</name>
<organism evidence="7 8">
    <name type="scientific">Friedmanniomyces endolithicus</name>
    <dbReference type="NCBI Taxonomy" id="329885"/>
    <lineage>
        <taxon>Eukaryota</taxon>
        <taxon>Fungi</taxon>
        <taxon>Dikarya</taxon>
        <taxon>Ascomycota</taxon>
        <taxon>Pezizomycotina</taxon>
        <taxon>Dothideomycetes</taxon>
        <taxon>Dothideomycetidae</taxon>
        <taxon>Mycosphaerellales</taxon>
        <taxon>Teratosphaeriaceae</taxon>
        <taxon>Friedmanniomyces</taxon>
    </lineage>
</organism>
<keyword evidence="8" id="KW-1185">Reference proteome</keyword>
<evidence type="ECO:0000256" key="1">
    <source>
        <dbReference type="ARBA" id="ARBA00004821"/>
    </source>
</evidence>
<proteinExistence type="inferred from homology"/>
<evidence type="ECO:0000256" key="3">
    <source>
        <dbReference type="ARBA" id="ARBA00012334"/>
    </source>
</evidence>
<evidence type="ECO:0000259" key="6">
    <source>
        <dbReference type="PROSITE" id="PS51733"/>
    </source>
</evidence>
<evidence type="ECO:0000313" key="8">
    <source>
        <dbReference type="Proteomes" id="UP001175353"/>
    </source>
</evidence>
<evidence type="ECO:0000313" key="7">
    <source>
        <dbReference type="EMBL" id="KAK0975764.1"/>
    </source>
</evidence>
<gene>
    <name evidence="7" type="ORF">LTR91_013906</name>
</gene>
<dbReference type="GO" id="GO:0009249">
    <property type="term" value="P:protein lipoylation"/>
    <property type="evidence" value="ECO:0007669"/>
    <property type="project" value="InterPro"/>
</dbReference>
<dbReference type="EC" id="2.3.1.181" evidence="3"/>
<dbReference type="Proteomes" id="UP001175353">
    <property type="component" value="Unassembled WGS sequence"/>
</dbReference>
<dbReference type="InterPro" id="IPR004143">
    <property type="entry name" value="BPL_LPL_catalytic"/>
</dbReference>
<dbReference type="PROSITE" id="PS51733">
    <property type="entry name" value="BPL_LPL_CATALYTIC"/>
    <property type="match status" value="1"/>
</dbReference>
<sequence>MHIRHVHLPGITSFSHAAKLQDRLVSAFLNHKANPTLHPRPPSTVITAQFHPVYTCGRREIGTVTAEQKAYLTQPTQWGEAEFHEALRGGQTTFHGSGQLVAYPVLDLKHHGLTPRCWVHMLESAVIATCGHYGVGALRTENPGVWVSDHDKLCALGVHLRRNITSYGIGLNVSTELGWFKRIVACGLEGKGTTSLALQGVETVPSVEMAGSMFVEKLAYELQGIDSVERVDSIDLLSHDALLPPTIPYAISPASPYHTIASALTYRHPSTHHQPFDATETATMAQPDSERTRLRWSITELPIIRLLNPSGRRRSSKGKEPMVSVAQEALEDAYLPTADARILAVHGMGAPIAWSHQGFPHGVPLFGEPGPSDWYRRMPSFPPSRGNGRMAFVAGSVDAEHPSPTDVSGAAVAPNSMPVCEKPAEETPETPVDCCEGVLEEDDGWGKLL</sequence>
<dbReference type="SUPFAM" id="SSF55681">
    <property type="entry name" value="Class II aaRS and biotin synthetases"/>
    <property type="match status" value="1"/>
</dbReference>
<dbReference type="EMBL" id="JAUJLE010000144">
    <property type="protein sequence ID" value="KAK0975764.1"/>
    <property type="molecule type" value="Genomic_DNA"/>
</dbReference>